<dbReference type="Gene3D" id="3.40.640.10">
    <property type="entry name" value="Type I PLP-dependent aspartate aminotransferase-like (Major domain)"/>
    <property type="match status" value="1"/>
</dbReference>
<evidence type="ECO:0000259" key="1">
    <source>
        <dbReference type="Pfam" id="PF00155"/>
    </source>
</evidence>
<dbReference type="GO" id="GO:0008483">
    <property type="term" value="F:transaminase activity"/>
    <property type="evidence" value="ECO:0007669"/>
    <property type="project" value="UniProtKB-KW"/>
</dbReference>
<dbReference type="InterPro" id="IPR004839">
    <property type="entry name" value="Aminotransferase_I/II_large"/>
</dbReference>
<evidence type="ECO:0000313" key="2">
    <source>
        <dbReference type="EMBL" id="GGF96649.1"/>
    </source>
</evidence>
<sequence length="372" mass="41325">MAKTDLNTEPAMAAFLRSLPAGLISLHSSHPAPLTAAQLTELIDFKPAQLPHILSQDYAPMAGSEELRQAIADAHYTSTQADHILTTCGAQEALFVTMQALLNKGDQVVCLTPVFEPLTLQAKMAGAQVSTVSLLPDQQWAIDWPALKKVVNKKTRLLIINFPHNPTGKHITEQELNRLLELCRQHDCWLLSDEVFRGLEHQSGRRLPAAVDLYDKAISIAVMSKAYGMPAIRLGWIACRHPHLRQRMLTVKRHISICGSRLDENVAIQILPHSETIFNHHRGQLNHNRSFLADCLPQLPHLRCHPPEAGATCFARLNTQQTLTGQVFAEQLAQQQGLLVYPDTCFVTDIPGFRLSIADAAIAEHYPLLKTD</sequence>
<reference evidence="2" key="2">
    <citation type="submission" date="2020-09" db="EMBL/GenBank/DDBJ databases">
        <authorList>
            <person name="Sun Q."/>
            <person name="Zhou Y."/>
        </authorList>
    </citation>
    <scope>NUCLEOTIDE SEQUENCE</scope>
    <source>
        <strain evidence="2">CGMCC 1.12181</strain>
    </source>
</reference>
<dbReference type="InterPro" id="IPR015424">
    <property type="entry name" value="PyrdxlP-dep_Trfase"/>
</dbReference>
<dbReference type="AlphaFoldDB" id="A0A917CRN8"/>
<proteinExistence type="predicted"/>
<evidence type="ECO:0000313" key="3">
    <source>
        <dbReference type="Proteomes" id="UP000605253"/>
    </source>
</evidence>
<dbReference type="SUPFAM" id="SSF53383">
    <property type="entry name" value="PLP-dependent transferases"/>
    <property type="match status" value="1"/>
</dbReference>
<feature type="domain" description="Aminotransferase class I/classII large" evidence="1">
    <location>
        <begin position="57"/>
        <end position="359"/>
    </location>
</feature>
<comment type="caution">
    <text evidence="2">The sequence shown here is derived from an EMBL/GenBank/DDBJ whole genome shotgun (WGS) entry which is preliminary data.</text>
</comment>
<dbReference type="GO" id="GO:0030170">
    <property type="term" value="F:pyridoxal phosphate binding"/>
    <property type="evidence" value="ECO:0007669"/>
    <property type="project" value="InterPro"/>
</dbReference>
<dbReference type="InterPro" id="IPR015422">
    <property type="entry name" value="PyrdxlP-dep_Trfase_small"/>
</dbReference>
<dbReference type="Pfam" id="PF00155">
    <property type="entry name" value="Aminotran_1_2"/>
    <property type="match status" value="1"/>
</dbReference>
<keyword evidence="2" id="KW-0808">Transferase</keyword>
<dbReference type="PANTHER" id="PTHR43510:SF1">
    <property type="entry name" value="AMINOTRANSFERASE FUNCTION, HYPOTHETICAL (EUROFUNG)"/>
    <property type="match status" value="1"/>
</dbReference>
<dbReference type="CDD" id="cd00609">
    <property type="entry name" value="AAT_like"/>
    <property type="match status" value="1"/>
</dbReference>
<dbReference type="Proteomes" id="UP000605253">
    <property type="component" value="Unassembled WGS sequence"/>
</dbReference>
<dbReference type="EMBL" id="BMEO01000006">
    <property type="protein sequence ID" value="GGF96649.1"/>
    <property type="molecule type" value="Genomic_DNA"/>
</dbReference>
<dbReference type="InterPro" id="IPR015421">
    <property type="entry name" value="PyrdxlP-dep_Trfase_major"/>
</dbReference>
<keyword evidence="2" id="KW-0032">Aminotransferase</keyword>
<dbReference type="Gene3D" id="3.90.1150.10">
    <property type="entry name" value="Aspartate Aminotransferase, domain 1"/>
    <property type="match status" value="1"/>
</dbReference>
<gene>
    <name evidence="2" type="ORF">GCM10011365_17550</name>
</gene>
<keyword evidence="3" id="KW-1185">Reference proteome</keyword>
<dbReference type="PANTHER" id="PTHR43510">
    <property type="entry name" value="AMINOTRANSFERASE FUNCTION, HYPOTHETICAL (EUROFUNG)"/>
    <property type="match status" value="1"/>
</dbReference>
<protein>
    <submittedName>
        <fullName evidence="2">Aminotransferase</fullName>
    </submittedName>
</protein>
<accession>A0A917CRN8</accession>
<name>A0A917CRN8_9GAMM</name>
<organism evidence="2 3">
    <name type="scientific">Marinicella pacifica</name>
    <dbReference type="NCBI Taxonomy" id="1171543"/>
    <lineage>
        <taxon>Bacteria</taxon>
        <taxon>Pseudomonadati</taxon>
        <taxon>Pseudomonadota</taxon>
        <taxon>Gammaproteobacteria</taxon>
        <taxon>Lysobacterales</taxon>
        <taxon>Marinicellaceae</taxon>
        <taxon>Marinicella</taxon>
    </lineage>
</organism>
<reference evidence="2" key="1">
    <citation type="journal article" date="2014" name="Int. J. Syst. Evol. Microbiol.">
        <title>Complete genome sequence of Corynebacterium casei LMG S-19264T (=DSM 44701T), isolated from a smear-ripened cheese.</title>
        <authorList>
            <consortium name="US DOE Joint Genome Institute (JGI-PGF)"/>
            <person name="Walter F."/>
            <person name="Albersmeier A."/>
            <person name="Kalinowski J."/>
            <person name="Ruckert C."/>
        </authorList>
    </citation>
    <scope>NUCLEOTIDE SEQUENCE</scope>
    <source>
        <strain evidence="2">CGMCC 1.12181</strain>
    </source>
</reference>